<organism evidence="1">
    <name type="scientific">Neobacillus citreus</name>
    <dbReference type="NCBI Taxonomy" id="2833578"/>
    <lineage>
        <taxon>Bacteria</taxon>
        <taxon>Bacillati</taxon>
        <taxon>Bacillota</taxon>
        <taxon>Bacilli</taxon>
        <taxon>Bacillales</taxon>
        <taxon>Bacillaceae</taxon>
        <taxon>Neobacillus</taxon>
    </lineage>
</organism>
<proteinExistence type="predicted"/>
<accession>A0A942Y902</accession>
<name>A0A942Y902_9BACI</name>
<evidence type="ECO:0000313" key="1">
    <source>
        <dbReference type="EMBL" id="MBS4182931.1"/>
    </source>
</evidence>
<comment type="caution">
    <text evidence="1">The sequence shown here is derived from an EMBL/GenBank/DDBJ whole genome shotgun (WGS) entry which is preliminary data.</text>
</comment>
<reference evidence="1" key="1">
    <citation type="submission" date="2021-05" db="EMBL/GenBank/DDBJ databases">
        <title>Novel Bacillus species.</title>
        <authorList>
            <person name="Liu G."/>
        </authorList>
    </citation>
    <scope>NUCLEOTIDE SEQUENCE</scope>
    <source>
        <strain evidence="1">FJAT-50051</strain>
    </source>
</reference>
<sequence>MGDLQVDTSALEALTHAMTPLTPSVRMDRALADGREDVLGSGEVAGALGSAGATITTRGEVLAQSLTAIGQYPFEVAVQITATEGDLAAQVGH</sequence>
<dbReference type="AlphaFoldDB" id="A0A942Y902"/>
<dbReference type="EMBL" id="JAGYPE010000002">
    <property type="protein sequence ID" value="MBS4182931.1"/>
    <property type="molecule type" value="Genomic_DNA"/>
</dbReference>
<gene>
    <name evidence="1" type="ORF">KHB02_16170</name>
</gene>
<protein>
    <submittedName>
        <fullName evidence="1">Uncharacterized protein</fullName>
    </submittedName>
</protein>